<feature type="compositionally biased region" description="Polar residues" evidence="1">
    <location>
        <begin position="15"/>
        <end position="25"/>
    </location>
</feature>
<evidence type="ECO:0000313" key="2">
    <source>
        <dbReference type="EnsemblPlants" id="OB01G53970.1"/>
    </source>
</evidence>
<evidence type="ECO:0000313" key="3">
    <source>
        <dbReference type="Proteomes" id="UP000006038"/>
    </source>
</evidence>
<dbReference type="Proteomes" id="UP000006038">
    <property type="component" value="Chromosome 1"/>
</dbReference>
<organism evidence="2">
    <name type="scientific">Oryza brachyantha</name>
    <name type="common">malo sina</name>
    <dbReference type="NCBI Taxonomy" id="4533"/>
    <lineage>
        <taxon>Eukaryota</taxon>
        <taxon>Viridiplantae</taxon>
        <taxon>Streptophyta</taxon>
        <taxon>Embryophyta</taxon>
        <taxon>Tracheophyta</taxon>
        <taxon>Spermatophyta</taxon>
        <taxon>Magnoliopsida</taxon>
        <taxon>Liliopsida</taxon>
        <taxon>Poales</taxon>
        <taxon>Poaceae</taxon>
        <taxon>BOP clade</taxon>
        <taxon>Oryzoideae</taxon>
        <taxon>Oryzeae</taxon>
        <taxon>Oryzinae</taxon>
        <taxon>Oryza</taxon>
    </lineage>
</organism>
<feature type="region of interest" description="Disordered" evidence="1">
    <location>
        <begin position="1"/>
        <end position="37"/>
    </location>
</feature>
<keyword evidence="3" id="KW-1185">Reference proteome</keyword>
<dbReference type="EnsemblPlants" id="OB01G53970.1">
    <property type="protein sequence ID" value="OB01G53970.1"/>
    <property type="gene ID" value="OB01G53970"/>
</dbReference>
<protein>
    <submittedName>
        <fullName evidence="2">Uncharacterized protein</fullName>
    </submittedName>
</protein>
<reference evidence="2" key="1">
    <citation type="journal article" date="2013" name="Nat. Commun.">
        <title>Whole-genome sequencing of Oryza brachyantha reveals mechanisms underlying Oryza genome evolution.</title>
        <authorList>
            <person name="Chen J."/>
            <person name="Huang Q."/>
            <person name="Gao D."/>
            <person name="Wang J."/>
            <person name="Lang Y."/>
            <person name="Liu T."/>
            <person name="Li B."/>
            <person name="Bai Z."/>
            <person name="Luis Goicoechea J."/>
            <person name="Liang C."/>
            <person name="Chen C."/>
            <person name="Zhang W."/>
            <person name="Sun S."/>
            <person name="Liao Y."/>
            <person name="Zhang X."/>
            <person name="Yang L."/>
            <person name="Song C."/>
            <person name="Wang M."/>
            <person name="Shi J."/>
            <person name="Liu G."/>
            <person name="Liu J."/>
            <person name="Zhou H."/>
            <person name="Zhou W."/>
            <person name="Yu Q."/>
            <person name="An N."/>
            <person name="Chen Y."/>
            <person name="Cai Q."/>
            <person name="Wang B."/>
            <person name="Liu B."/>
            <person name="Min J."/>
            <person name="Huang Y."/>
            <person name="Wu H."/>
            <person name="Li Z."/>
            <person name="Zhang Y."/>
            <person name="Yin Y."/>
            <person name="Song W."/>
            <person name="Jiang J."/>
            <person name="Jackson S.A."/>
            <person name="Wing R.A."/>
            <person name="Wang J."/>
            <person name="Chen M."/>
        </authorList>
    </citation>
    <scope>NUCLEOTIDE SEQUENCE [LARGE SCALE GENOMIC DNA]</scope>
    <source>
        <strain evidence="2">cv. IRGC 101232</strain>
    </source>
</reference>
<accession>J3L841</accession>
<dbReference type="HOGENOM" id="CLU_2797985_0_0_1"/>
<evidence type="ECO:0000256" key="1">
    <source>
        <dbReference type="SAM" id="MobiDB-lite"/>
    </source>
</evidence>
<sequence>MYYKKRDKRRLHEGSATTPRWSSLEQPGRKDAMAQEEAMTRFCSPQPTVLQPPTKQSILVFCHWNKFI</sequence>
<dbReference type="Gramene" id="OB01G53970.1">
    <property type="protein sequence ID" value="OB01G53970.1"/>
    <property type="gene ID" value="OB01G53970"/>
</dbReference>
<name>J3L841_ORYBR</name>
<reference evidence="2" key="2">
    <citation type="submission" date="2013-04" db="UniProtKB">
        <authorList>
            <consortium name="EnsemblPlants"/>
        </authorList>
    </citation>
    <scope>IDENTIFICATION</scope>
</reference>
<dbReference type="AlphaFoldDB" id="J3L841"/>
<proteinExistence type="predicted"/>
<feature type="compositionally biased region" description="Basic residues" evidence="1">
    <location>
        <begin position="1"/>
        <end position="11"/>
    </location>
</feature>